<accession>A0A5C6S0U6</accession>
<comment type="caution">
    <text evidence="1">The sequence shown here is derived from an EMBL/GenBank/DDBJ whole genome shotgun (WGS) entry which is preliminary data.</text>
</comment>
<organism evidence="1 2">
    <name type="scientific">Paracoccus aurantiacus</name>
    <dbReference type="NCBI Taxonomy" id="2599412"/>
    <lineage>
        <taxon>Bacteria</taxon>
        <taxon>Pseudomonadati</taxon>
        <taxon>Pseudomonadota</taxon>
        <taxon>Alphaproteobacteria</taxon>
        <taxon>Rhodobacterales</taxon>
        <taxon>Paracoccaceae</taxon>
        <taxon>Paracoccus</taxon>
    </lineage>
</organism>
<gene>
    <name evidence="1" type="ORF">FQV27_12575</name>
</gene>
<keyword evidence="2" id="KW-1185">Reference proteome</keyword>
<proteinExistence type="predicted"/>
<name>A0A5C6S0U6_9RHOB</name>
<sequence length="327" mass="37400">MTIRQFHLHEEDPAISIRSVIDQGFDRGSFDHLLEINDQIVRRLILRLPAIPEVFNGFFGRDERFLDEIQKLLALDVDSFGTFDDLIFSITDRISSMDVFKVQRYFNFISCAYQRRLADFQDPAERGTLTLASTLLVIRHDAMVEQMRLILGDEDKAREIIELLKMDTGDQHLDLQYRPFIDVGGYYVIAPHVVAVSNLVRNIIVANRLEYVFEPPTDEDHRRAAVLLDVLVDLLVESGIGVKPLPILADDPADWSRKRRLRASINESYFELSVNPEGGINLLIGFEDKSFHEHGLSVEAVTTLIHCFTNLRLASPFPQQWNAHPDG</sequence>
<dbReference type="RefSeq" id="WP_147099041.1">
    <property type="nucleotide sequence ID" value="NZ_JBHUFH010000003.1"/>
</dbReference>
<dbReference type="AlphaFoldDB" id="A0A5C6S0U6"/>
<dbReference type="OrthoDB" id="8775529at2"/>
<dbReference type="EMBL" id="VOPL01000005">
    <property type="protein sequence ID" value="TXB68024.1"/>
    <property type="molecule type" value="Genomic_DNA"/>
</dbReference>
<evidence type="ECO:0000313" key="1">
    <source>
        <dbReference type="EMBL" id="TXB68024.1"/>
    </source>
</evidence>
<reference evidence="1 2" key="1">
    <citation type="submission" date="2019-08" db="EMBL/GenBank/DDBJ databases">
        <authorList>
            <person name="Ye J."/>
        </authorList>
    </citation>
    <scope>NUCLEOTIDE SEQUENCE [LARGE SCALE GENOMIC DNA]</scope>
    <source>
        <strain evidence="1 2">TK008</strain>
    </source>
</reference>
<dbReference type="Proteomes" id="UP000321562">
    <property type="component" value="Unassembled WGS sequence"/>
</dbReference>
<protein>
    <submittedName>
        <fullName evidence="1">Uncharacterized protein</fullName>
    </submittedName>
</protein>
<evidence type="ECO:0000313" key="2">
    <source>
        <dbReference type="Proteomes" id="UP000321562"/>
    </source>
</evidence>